<dbReference type="RefSeq" id="WP_380224654.1">
    <property type="nucleotide sequence ID" value="NZ_JBHSOF010000007.1"/>
</dbReference>
<evidence type="ECO:0000259" key="2">
    <source>
        <dbReference type="Pfam" id="PF14534"/>
    </source>
</evidence>
<dbReference type="Proteomes" id="UP001595975">
    <property type="component" value="Unassembled WGS sequence"/>
</dbReference>
<keyword evidence="4" id="KW-1185">Reference proteome</keyword>
<protein>
    <submittedName>
        <fullName evidence="3">YybH family protein</fullName>
    </submittedName>
</protein>
<proteinExistence type="predicted"/>
<dbReference type="InterPro" id="IPR032710">
    <property type="entry name" value="NTF2-like_dom_sf"/>
</dbReference>
<feature type="compositionally biased region" description="Pro residues" evidence="1">
    <location>
        <begin position="13"/>
        <end position="25"/>
    </location>
</feature>
<evidence type="ECO:0000313" key="3">
    <source>
        <dbReference type="EMBL" id="MFC5663014.1"/>
    </source>
</evidence>
<organism evidence="3 4">
    <name type="scientific">Kitasatospora misakiensis</name>
    <dbReference type="NCBI Taxonomy" id="67330"/>
    <lineage>
        <taxon>Bacteria</taxon>
        <taxon>Bacillati</taxon>
        <taxon>Actinomycetota</taxon>
        <taxon>Actinomycetes</taxon>
        <taxon>Kitasatosporales</taxon>
        <taxon>Streptomycetaceae</taxon>
        <taxon>Kitasatospora</taxon>
    </lineage>
</organism>
<feature type="compositionally biased region" description="Low complexity" evidence="1">
    <location>
        <begin position="1"/>
        <end position="12"/>
    </location>
</feature>
<accession>A0ABW0X1G7</accession>
<gene>
    <name evidence="3" type="ORF">ACFP3U_08450</name>
</gene>
<feature type="region of interest" description="Disordered" evidence="1">
    <location>
        <begin position="1"/>
        <end position="25"/>
    </location>
</feature>
<evidence type="ECO:0000313" key="4">
    <source>
        <dbReference type="Proteomes" id="UP001595975"/>
    </source>
</evidence>
<dbReference type="SUPFAM" id="SSF54427">
    <property type="entry name" value="NTF2-like"/>
    <property type="match status" value="1"/>
</dbReference>
<comment type="caution">
    <text evidence="3">The sequence shown here is derived from an EMBL/GenBank/DDBJ whole genome shotgun (WGS) entry which is preliminary data.</text>
</comment>
<dbReference type="EMBL" id="JBHSOF010000007">
    <property type="protein sequence ID" value="MFC5663014.1"/>
    <property type="molecule type" value="Genomic_DNA"/>
</dbReference>
<reference evidence="4" key="1">
    <citation type="journal article" date="2019" name="Int. J. Syst. Evol. Microbiol.">
        <title>The Global Catalogue of Microorganisms (GCM) 10K type strain sequencing project: providing services to taxonomists for standard genome sequencing and annotation.</title>
        <authorList>
            <consortium name="The Broad Institute Genomics Platform"/>
            <consortium name="The Broad Institute Genome Sequencing Center for Infectious Disease"/>
            <person name="Wu L."/>
            <person name="Ma J."/>
        </authorList>
    </citation>
    <scope>NUCLEOTIDE SEQUENCE [LARGE SCALE GENOMIC DNA]</scope>
    <source>
        <strain evidence="4">CGMCC 4.1437</strain>
    </source>
</reference>
<feature type="domain" description="DUF4440" evidence="2">
    <location>
        <begin position="35"/>
        <end position="134"/>
    </location>
</feature>
<name>A0ABW0X1G7_9ACTN</name>
<evidence type="ECO:0000256" key="1">
    <source>
        <dbReference type="SAM" id="MobiDB-lite"/>
    </source>
</evidence>
<dbReference type="InterPro" id="IPR027843">
    <property type="entry name" value="DUF4440"/>
</dbReference>
<dbReference type="Pfam" id="PF14534">
    <property type="entry name" value="DUF4440"/>
    <property type="match status" value="1"/>
</dbReference>
<sequence>MTTTETGPGAAPSAPPAPSVPSAPPTDPARLPLVFAEAFNAGDAAAVERLFEPGAVFVNTPGDTVTGDERRAATGRFLALGLPIRIEVRHCYVADDLALLIGDYLIEGEGPDGPVRDEGTATDVARRGADGRWRYAIDNPPGTAR</sequence>
<dbReference type="Gene3D" id="3.10.450.50">
    <property type="match status" value="1"/>
</dbReference>